<dbReference type="STRING" id="698758.AXY_20560"/>
<accession>K0J7Y7</accession>
<sequence>MLLTPLPSDESMKELPFQHLISKNQQQQMTYLIKDRKRVLGFVELEWEDEKICKLTKFVVTKLDHTEQLIEIFYHILEKFERTEAEHLIVETEEEPLTELLIWLGFKQWSDEKNILGYTYS</sequence>
<evidence type="ECO:0008006" key="3">
    <source>
        <dbReference type="Google" id="ProtNLM"/>
    </source>
</evidence>
<evidence type="ECO:0000313" key="2">
    <source>
        <dbReference type="Proteomes" id="UP000006294"/>
    </source>
</evidence>
<organism evidence="1 2">
    <name type="scientific">Amphibacillus xylanus (strain ATCC 51415 / DSM 6626 / JCM 7361 / LMG 17667 / NBRC 15112 / Ep01)</name>
    <dbReference type="NCBI Taxonomy" id="698758"/>
    <lineage>
        <taxon>Bacteria</taxon>
        <taxon>Bacillati</taxon>
        <taxon>Bacillota</taxon>
        <taxon>Bacilli</taxon>
        <taxon>Bacillales</taxon>
        <taxon>Bacillaceae</taxon>
        <taxon>Amphibacillus</taxon>
    </lineage>
</organism>
<dbReference type="KEGG" id="axl:AXY_20560"/>
<dbReference type="RefSeq" id="WP_015010774.1">
    <property type="nucleotide sequence ID" value="NC_018704.1"/>
</dbReference>
<dbReference type="OrthoDB" id="9907504at2"/>
<proteinExistence type="predicted"/>
<evidence type="ECO:0000313" key="1">
    <source>
        <dbReference type="EMBL" id="BAM48188.1"/>
    </source>
</evidence>
<gene>
    <name evidence="1" type="ordered locus">AXY_20560</name>
</gene>
<name>K0J7Y7_AMPXN</name>
<dbReference type="Proteomes" id="UP000006294">
    <property type="component" value="Chromosome"/>
</dbReference>
<dbReference type="HOGENOM" id="CLU_2033197_0_0_9"/>
<dbReference type="AlphaFoldDB" id="K0J7Y7"/>
<protein>
    <recommendedName>
        <fullName evidence="3">N-acetyltransferase domain-containing protein</fullName>
    </recommendedName>
</protein>
<dbReference type="EMBL" id="AP012050">
    <property type="protein sequence ID" value="BAM48188.1"/>
    <property type="molecule type" value="Genomic_DNA"/>
</dbReference>
<reference evidence="1 2" key="1">
    <citation type="submission" date="2011-01" db="EMBL/GenBank/DDBJ databases">
        <title>Whole genome sequence of Amphibacillus xylinus NBRC 15112.</title>
        <authorList>
            <person name="Nakazawa H."/>
            <person name="Katano Y."/>
            <person name="Nakamura S."/>
            <person name="Sasagawa M."/>
            <person name="Fukada J."/>
            <person name="Arai T."/>
            <person name="Sasakura N."/>
            <person name="Mochizuki D."/>
            <person name="Hosoyama A."/>
            <person name="Harada K."/>
            <person name="Horikawa H."/>
            <person name="Kato Y."/>
            <person name="Harada T."/>
            <person name="Sasaki K."/>
            <person name="Sekiguchi M."/>
            <person name="Hodoyama M."/>
            <person name="Nishiko R."/>
            <person name="Narita H."/>
            <person name="Hanamaki A."/>
            <person name="Hata C."/>
            <person name="Konno Y."/>
            <person name="Niimura Y."/>
            <person name="Yamazaki S."/>
            <person name="Fujita N."/>
        </authorList>
    </citation>
    <scope>NUCLEOTIDE SEQUENCE [LARGE SCALE GENOMIC DNA]</scope>
    <source>
        <strain evidence="2">ATCC 51415 / DSM 6626 / JCM 7361 / LMG 17667 / NBRC 15112 / Ep01</strain>
    </source>
</reference>
<keyword evidence="2" id="KW-1185">Reference proteome</keyword>